<dbReference type="KEGG" id="naq:D0T90_07055"/>
<accession>A0A5P3MRR6</accession>
<keyword evidence="4" id="KW-1185">Reference proteome</keyword>
<evidence type="ECO:0000313" key="4">
    <source>
        <dbReference type="Proteomes" id="UP000325536"/>
    </source>
</evidence>
<evidence type="ECO:0000256" key="2">
    <source>
        <dbReference type="SAM" id="SignalP"/>
    </source>
</evidence>
<sequence>MKNTLTRLAAGIAAILGAVSCAPLAPPAERAPEWVHGLMMEDDEPQWEQILHTETIAEAELPVGQAADTAAASLEAEPSEELKLSEKAEPLEKSEPSEQEVSLPEPEVSQCRPEVFAEFSEHDYRRLEKQLSRWPHNIENTLPVPHSNHAAKTFRVLLPTEGDVLAKLDDLKRQGFSGTLVDGEISTGVHPDRSSAQVQIARLGLAGFGGSRVQAELGGIRIEPPRIKILFLPQTDQDIEAIRKISGAAENWSVKRCE</sequence>
<evidence type="ECO:0008006" key="5">
    <source>
        <dbReference type="Google" id="ProtNLM"/>
    </source>
</evidence>
<keyword evidence="2" id="KW-0732">Signal</keyword>
<gene>
    <name evidence="3" type="ORF">D0T90_07055</name>
</gene>
<evidence type="ECO:0000256" key="1">
    <source>
        <dbReference type="SAM" id="MobiDB-lite"/>
    </source>
</evidence>
<dbReference type="OrthoDB" id="8613869at2"/>
<dbReference type="RefSeq" id="WP_123795517.1">
    <property type="nucleotide sequence ID" value="NZ_CP031699.1"/>
</dbReference>
<proteinExistence type="predicted"/>
<feature type="chain" id="PRO_5030715748" description="SPOR domain-containing protein" evidence="2">
    <location>
        <begin position="26"/>
        <end position="258"/>
    </location>
</feature>
<dbReference type="PROSITE" id="PS51257">
    <property type="entry name" value="PROKAR_LIPOPROTEIN"/>
    <property type="match status" value="1"/>
</dbReference>
<dbReference type="AlphaFoldDB" id="A0A5P3MRR6"/>
<organism evidence="3 4">
    <name type="scientific">Neisseria animalis</name>
    <dbReference type="NCBI Taxonomy" id="492"/>
    <lineage>
        <taxon>Bacteria</taxon>
        <taxon>Pseudomonadati</taxon>
        <taxon>Pseudomonadota</taxon>
        <taxon>Betaproteobacteria</taxon>
        <taxon>Neisseriales</taxon>
        <taxon>Neisseriaceae</taxon>
        <taxon>Neisseria</taxon>
    </lineage>
</organism>
<feature type="region of interest" description="Disordered" evidence="1">
    <location>
        <begin position="70"/>
        <end position="109"/>
    </location>
</feature>
<dbReference type="Proteomes" id="UP000325536">
    <property type="component" value="Chromosome"/>
</dbReference>
<dbReference type="EMBL" id="CP031699">
    <property type="protein sequence ID" value="QEY24274.1"/>
    <property type="molecule type" value="Genomic_DNA"/>
</dbReference>
<evidence type="ECO:0000313" key="3">
    <source>
        <dbReference type="EMBL" id="QEY24274.1"/>
    </source>
</evidence>
<reference evidence="3 4" key="1">
    <citation type="submission" date="2018-08" db="EMBL/GenBank/DDBJ databases">
        <title>Neisseria animalis ATCC 49930 complete genome.</title>
        <authorList>
            <person name="Veseli I.A."/>
            <person name="Mascarenhas dos Santos A.C."/>
            <person name="Buttler R."/>
            <person name="Pombert J.-F."/>
        </authorList>
    </citation>
    <scope>NUCLEOTIDE SEQUENCE [LARGE SCALE GENOMIC DNA]</scope>
    <source>
        <strain evidence="3 4">ATCC 49930</strain>
    </source>
</reference>
<protein>
    <recommendedName>
        <fullName evidence="5">SPOR domain-containing protein</fullName>
    </recommendedName>
</protein>
<feature type="signal peptide" evidence="2">
    <location>
        <begin position="1"/>
        <end position="25"/>
    </location>
</feature>
<feature type="compositionally biased region" description="Basic and acidic residues" evidence="1">
    <location>
        <begin position="80"/>
        <end position="96"/>
    </location>
</feature>
<name>A0A5P3MRR6_NEIAN</name>